<dbReference type="GO" id="GO:0005829">
    <property type="term" value="C:cytosol"/>
    <property type="evidence" value="ECO:0007669"/>
    <property type="project" value="TreeGrafter"/>
</dbReference>
<evidence type="ECO:0000313" key="1">
    <source>
        <dbReference type="EMBL" id="MPL77166.1"/>
    </source>
</evidence>
<dbReference type="EMBL" id="VSSQ01000104">
    <property type="protein sequence ID" value="MPL77166.1"/>
    <property type="molecule type" value="Genomic_DNA"/>
</dbReference>
<accession>A0A644UDV3</accession>
<sequence length="195" mass="21477">MIRSICVFCGSAEGSSFRYGETAAAMGRLLAEKGYTLVYGGGNVGTMGIMAEAAMNAGGRVLGIIPKRLNGMVDHLELSELLVVEDMHERKALMQEKSEAFIALPGGLGTMEELFEVWTWRYIGYHAKPVGLLNCCGFYDKLLSFLETMRDEGFVKAEILEDLCVAKSPGTLIQALERKARAGETPFIKTLERRR</sequence>
<dbReference type="GO" id="GO:0009691">
    <property type="term" value="P:cytokinin biosynthetic process"/>
    <property type="evidence" value="ECO:0007669"/>
    <property type="project" value="InterPro"/>
</dbReference>
<dbReference type="Pfam" id="PF03641">
    <property type="entry name" value="Lysine_decarbox"/>
    <property type="match status" value="1"/>
</dbReference>
<protein>
    <submittedName>
        <fullName evidence="1">Cytokinin riboside 5'-monophosphate phosphoribohydrolase</fullName>
        <ecNumber evidence="1">3.2.2.-</ecNumber>
    </submittedName>
</protein>
<dbReference type="Gene3D" id="3.40.50.450">
    <property type="match status" value="1"/>
</dbReference>
<dbReference type="GO" id="GO:0016799">
    <property type="term" value="F:hydrolase activity, hydrolyzing N-glycosyl compounds"/>
    <property type="evidence" value="ECO:0007669"/>
    <property type="project" value="TreeGrafter"/>
</dbReference>
<gene>
    <name evidence="1" type="primary">fas6_2</name>
    <name evidence="1" type="ORF">SDC9_23018</name>
</gene>
<dbReference type="InterPro" id="IPR031100">
    <property type="entry name" value="LOG_fam"/>
</dbReference>
<dbReference type="PANTHER" id="PTHR31223">
    <property type="entry name" value="LOG FAMILY PROTEIN YJL055W"/>
    <property type="match status" value="1"/>
</dbReference>
<dbReference type="AlphaFoldDB" id="A0A644UDV3"/>
<organism evidence="1">
    <name type="scientific">bioreactor metagenome</name>
    <dbReference type="NCBI Taxonomy" id="1076179"/>
    <lineage>
        <taxon>unclassified sequences</taxon>
        <taxon>metagenomes</taxon>
        <taxon>ecological metagenomes</taxon>
    </lineage>
</organism>
<dbReference type="EC" id="3.2.2.-" evidence="1"/>
<comment type="caution">
    <text evidence="1">The sequence shown here is derived from an EMBL/GenBank/DDBJ whole genome shotgun (WGS) entry which is preliminary data.</text>
</comment>
<name>A0A644UDV3_9ZZZZ</name>
<dbReference type="NCBIfam" id="TIGR00730">
    <property type="entry name" value="Rossman fold protein, TIGR00730 family"/>
    <property type="match status" value="1"/>
</dbReference>
<keyword evidence="1" id="KW-0378">Hydrolase</keyword>
<dbReference type="SUPFAM" id="SSF102405">
    <property type="entry name" value="MCP/YpsA-like"/>
    <property type="match status" value="1"/>
</dbReference>
<dbReference type="InterPro" id="IPR005269">
    <property type="entry name" value="LOG"/>
</dbReference>
<proteinExistence type="predicted"/>
<dbReference type="PANTHER" id="PTHR31223:SF70">
    <property type="entry name" value="LOG FAMILY PROTEIN YJL055W"/>
    <property type="match status" value="1"/>
</dbReference>
<reference evidence="1" key="1">
    <citation type="submission" date="2019-08" db="EMBL/GenBank/DDBJ databases">
        <authorList>
            <person name="Kucharzyk K."/>
            <person name="Murdoch R.W."/>
            <person name="Higgins S."/>
            <person name="Loffler F."/>
        </authorList>
    </citation>
    <scope>NUCLEOTIDE SEQUENCE</scope>
</reference>
<keyword evidence="1" id="KW-0326">Glycosidase</keyword>